<organism evidence="2 3">
    <name type="scientific">Asticcacaulis benevestitus DSM 16100 = ATCC BAA-896</name>
    <dbReference type="NCBI Taxonomy" id="1121022"/>
    <lineage>
        <taxon>Bacteria</taxon>
        <taxon>Pseudomonadati</taxon>
        <taxon>Pseudomonadota</taxon>
        <taxon>Alphaproteobacteria</taxon>
        <taxon>Caulobacterales</taxon>
        <taxon>Caulobacteraceae</taxon>
        <taxon>Asticcacaulis</taxon>
    </lineage>
</organism>
<proteinExistence type="predicted"/>
<name>V4P965_9CAUL</name>
<feature type="transmembrane region" description="Helical" evidence="1">
    <location>
        <begin position="43"/>
        <end position="60"/>
    </location>
</feature>
<gene>
    <name evidence="2" type="ORF">ABENE_21465</name>
</gene>
<dbReference type="eggNOG" id="ENOG50338B6">
    <property type="taxonomic scope" value="Bacteria"/>
</dbReference>
<feature type="transmembrane region" description="Helical" evidence="1">
    <location>
        <begin position="6"/>
        <end position="22"/>
    </location>
</feature>
<dbReference type="OrthoDB" id="7477824at2"/>
<accession>V4P965</accession>
<dbReference type="RefSeq" id="WP_018083208.1">
    <property type="nucleotide sequence ID" value="NZ_AQWM01000026.1"/>
</dbReference>
<dbReference type="Pfam" id="PF11804">
    <property type="entry name" value="DUF3325"/>
    <property type="match status" value="1"/>
</dbReference>
<sequence>MSDAFIFLLCLGAFALLLAAMSRHQQEWFGAKLARPLSLSLRAGGFGLLFAAWLVAGFTVGFAYGTVVWCGCIAVAALVVIAVNINRDRLLKYLRR</sequence>
<keyword evidence="1" id="KW-0472">Membrane</keyword>
<evidence type="ECO:0008006" key="4">
    <source>
        <dbReference type="Google" id="ProtNLM"/>
    </source>
</evidence>
<dbReference type="InterPro" id="IPR021762">
    <property type="entry name" value="DUF3325"/>
</dbReference>
<protein>
    <recommendedName>
        <fullName evidence="4">DUF3325 domain-containing protein</fullName>
    </recommendedName>
</protein>
<dbReference type="Proteomes" id="UP000017837">
    <property type="component" value="Unassembled WGS sequence"/>
</dbReference>
<dbReference type="STRING" id="1121022.GCA_000376105_03532"/>
<evidence type="ECO:0000313" key="3">
    <source>
        <dbReference type="Proteomes" id="UP000017837"/>
    </source>
</evidence>
<evidence type="ECO:0000256" key="1">
    <source>
        <dbReference type="SAM" id="Phobius"/>
    </source>
</evidence>
<dbReference type="EMBL" id="AWGB01000083">
    <property type="protein sequence ID" value="ESQ81795.1"/>
    <property type="molecule type" value="Genomic_DNA"/>
</dbReference>
<keyword evidence="1" id="KW-0812">Transmembrane</keyword>
<dbReference type="AlphaFoldDB" id="V4P965"/>
<comment type="caution">
    <text evidence="2">The sequence shown here is derived from an EMBL/GenBank/DDBJ whole genome shotgun (WGS) entry which is preliminary data.</text>
</comment>
<keyword evidence="1" id="KW-1133">Transmembrane helix</keyword>
<evidence type="ECO:0000313" key="2">
    <source>
        <dbReference type="EMBL" id="ESQ81795.1"/>
    </source>
</evidence>
<keyword evidence="3" id="KW-1185">Reference proteome</keyword>
<reference evidence="2 3" key="1">
    <citation type="journal article" date="2014" name="Nature">
        <title>Sequential evolution of bacterial morphology by co-option of a developmental regulator.</title>
        <authorList>
            <person name="Jiang C."/>
            <person name="Brown P.J."/>
            <person name="Ducret A."/>
            <person name="Brun Y.V."/>
        </authorList>
    </citation>
    <scope>NUCLEOTIDE SEQUENCE [LARGE SCALE GENOMIC DNA]</scope>
    <source>
        <strain evidence="2 3">DSM 16100</strain>
    </source>
</reference>
<dbReference type="PATRIC" id="fig|1121022.4.peg.4396"/>
<feature type="transmembrane region" description="Helical" evidence="1">
    <location>
        <begin position="66"/>
        <end position="86"/>
    </location>
</feature>